<dbReference type="InterPro" id="IPR027417">
    <property type="entry name" value="P-loop_NTPase"/>
</dbReference>
<dbReference type="PANTHER" id="PTHR43384">
    <property type="entry name" value="SEPTUM SITE-DETERMINING PROTEIN MIND HOMOLOG, CHLOROPLASTIC-RELATED"/>
    <property type="match status" value="1"/>
</dbReference>
<dbReference type="NCBIfam" id="TIGR03815">
    <property type="entry name" value="CpaE_hom_Actino"/>
    <property type="match status" value="1"/>
</dbReference>
<dbReference type="InterPro" id="IPR050625">
    <property type="entry name" value="ParA/MinD_ATPase"/>
</dbReference>
<gene>
    <name evidence="2" type="ORF">GCM10007977_045770</name>
</gene>
<keyword evidence="3" id="KW-1185">Reference proteome</keyword>
<evidence type="ECO:0000313" key="3">
    <source>
        <dbReference type="Proteomes" id="UP000642070"/>
    </source>
</evidence>
<dbReference type="PANTHER" id="PTHR43384:SF11">
    <property type="entry name" value="SEPTUM SITE DETERMINING PROTEIN"/>
    <property type="match status" value="1"/>
</dbReference>
<protein>
    <submittedName>
        <fullName evidence="2">Septum formation initiator</fullName>
    </submittedName>
</protein>
<dbReference type="Gene3D" id="3.40.50.300">
    <property type="entry name" value="P-loop containing nucleotide triphosphate hydrolases"/>
    <property type="match status" value="1"/>
</dbReference>
<dbReference type="SUPFAM" id="SSF52540">
    <property type="entry name" value="P-loop containing nucleoside triphosphate hydrolases"/>
    <property type="match status" value="1"/>
</dbReference>
<dbReference type="InterPro" id="IPR059050">
    <property type="entry name" value="Rv3660c_N"/>
</dbReference>
<proteinExistence type="predicted"/>
<evidence type="ECO:0000313" key="2">
    <source>
        <dbReference type="EMBL" id="GGM39191.1"/>
    </source>
</evidence>
<dbReference type="GO" id="GO:0005829">
    <property type="term" value="C:cytosol"/>
    <property type="evidence" value="ECO:0007669"/>
    <property type="project" value="TreeGrafter"/>
</dbReference>
<dbReference type="InterPro" id="IPR022521">
    <property type="entry name" value="Rv3660c"/>
</dbReference>
<dbReference type="GO" id="GO:0005524">
    <property type="term" value="F:ATP binding"/>
    <property type="evidence" value="ECO:0007669"/>
    <property type="project" value="TreeGrafter"/>
</dbReference>
<dbReference type="GO" id="GO:0051782">
    <property type="term" value="P:negative regulation of cell division"/>
    <property type="evidence" value="ECO:0007669"/>
    <property type="project" value="TreeGrafter"/>
</dbReference>
<dbReference type="GO" id="GO:0009898">
    <property type="term" value="C:cytoplasmic side of plasma membrane"/>
    <property type="evidence" value="ECO:0007669"/>
    <property type="project" value="TreeGrafter"/>
</dbReference>
<dbReference type="GO" id="GO:0016887">
    <property type="term" value="F:ATP hydrolysis activity"/>
    <property type="evidence" value="ECO:0007669"/>
    <property type="project" value="TreeGrafter"/>
</dbReference>
<dbReference type="EMBL" id="BMPI01000022">
    <property type="protein sequence ID" value="GGM39191.1"/>
    <property type="molecule type" value="Genomic_DNA"/>
</dbReference>
<reference evidence="2" key="2">
    <citation type="submission" date="2020-09" db="EMBL/GenBank/DDBJ databases">
        <authorList>
            <person name="Sun Q."/>
            <person name="Ohkuma M."/>
        </authorList>
    </citation>
    <scope>NUCLEOTIDE SEQUENCE</scope>
    <source>
        <strain evidence="2">JCM 19831</strain>
    </source>
</reference>
<feature type="domain" description="Rv3660c-like CheY-like N-terminal" evidence="1">
    <location>
        <begin position="24"/>
        <end position="130"/>
    </location>
</feature>
<accession>A0A917WXH9</accession>
<dbReference type="Proteomes" id="UP000642070">
    <property type="component" value="Unassembled WGS sequence"/>
</dbReference>
<name>A0A917WXH9_9ACTN</name>
<evidence type="ECO:0000259" key="1">
    <source>
        <dbReference type="Pfam" id="PF26563"/>
    </source>
</evidence>
<dbReference type="RefSeq" id="WP_190251957.1">
    <property type="nucleotide sequence ID" value="NZ_BMPI01000022.1"/>
</dbReference>
<dbReference type="AlphaFoldDB" id="A0A917WXH9"/>
<comment type="caution">
    <text evidence="2">The sequence shown here is derived from an EMBL/GenBank/DDBJ whole genome shotgun (WGS) entry which is preliminary data.</text>
</comment>
<sequence>MRAAARKRGRRRGQSVRVHRPLLVTDDHELLDDVLGIAAELPLDLDVETGPERARGRFASAPIVLIGDAVAPACVRAGLPRRAGVLLLTRGHVADRVRVLAEAVGADHIVPIPDGAGLLLDRLAGLVDAQRGRILAVLGGRGGAGASILAAGLAVTAGDAGLRSLLVDADPLGGGVDLALGWDDVSGLRLGDGLPGRGAVGVLSCDRAAPGTGLTSDAMVAALDIGSRARDLVVADLPRRLDDAAVLALRAADRVLLVVPAELRACVAASRVAATVAPHTDALQLVVRHPAPGGLRTRQIAQSLGLPVAGTLRAEPDLPRRLELGDPPTGTGRGPLAALCRRILDDLGLATGVAA</sequence>
<organism evidence="2 3">
    <name type="scientific">Dactylosporangium sucinum</name>
    <dbReference type="NCBI Taxonomy" id="1424081"/>
    <lineage>
        <taxon>Bacteria</taxon>
        <taxon>Bacillati</taxon>
        <taxon>Actinomycetota</taxon>
        <taxon>Actinomycetes</taxon>
        <taxon>Micromonosporales</taxon>
        <taxon>Micromonosporaceae</taxon>
        <taxon>Dactylosporangium</taxon>
    </lineage>
</organism>
<reference evidence="2" key="1">
    <citation type="journal article" date="2014" name="Int. J. Syst. Evol. Microbiol.">
        <title>Complete genome sequence of Corynebacterium casei LMG S-19264T (=DSM 44701T), isolated from a smear-ripened cheese.</title>
        <authorList>
            <consortium name="US DOE Joint Genome Institute (JGI-PGF)"/>
            <person name="Walter F."/>
            <person name="Albersmeier A."/>
            <person name="Kalinowski J."/>
            <person name="Ruckert C."/>
        </authorList>
    </citation>
    <scope>NUCLEOTIDE SEQUENCE</scope>
    <source>
        <strain evidence="2">JCM 19831</strain>
    </source>
</reference>
<dbReference type="Pfam" id="PF26563">
    <property type="entry name" value="Rv3660c_N"/>
    <property type="match status" value="1"/>
</dbReference>